<feature type="compositionally biased region" description="Polar residues" evidence="1">
    <location>
        <begin position="69"/>
        <end position="79"/>
    </location>
</feature>
<name>A0ABD3XXN1_SINWO</name>
<keyword evidence="3" id="KW-1185">Reference proteome</keyword>
<evidence type="ECO:0000313" key="2">
    <source>
        <dbReference type="EMBL" id="KAL3890974.1"/>
    </source>
</evidence>
<organism evidence="2 3">
    <name type="scientific">Sinanodonta woodiana</name>
    <name type="common">Chinese pond mussel</name>
    <name type="synonym">Anodonta woodiana</name>
    <dbReference type="NCBI Taxonomy" id="1069815"/>
    <lineage>
        <taxon>Eukaryota</taxon>
        <taxon>Metazoa</taxon>
        <taxon>Spiralia</taxon>
        <taxon>Lophotrochozoa</taxon>
        <taxon>Mollusca</taxon>
        <taxon>Bivalvia</taxon>
        <taxon>Autobranchia</taxon>
        <taxon>Heteroconchia</taxon>
        <taxon>Palaeoheterodonta</taxon>
        <taxon>Unionida</taxon>
        <taxon>Unionoidea</taxon>
        <taxon>Unionidae</taxon>
        <taxon>Unioninae</taxon>
        <taxon>Sinanodonta</taxon>
    </lineage>
</organism>
<protein>
    <submittedName>
        <fullName evidence="2">Uncharacterized protein</fullName>
    </submittedName>
</protein>
<evidence type="ECO:0000256" key="1">
    <source>
        <dbReference type="SAM" id="MobiDB-lite"/>
    </source>
</evidence>
<reference evidence="2 3" key="1">
    <citation type="submission" date="2024-11" db="EMBL/GenBank/DDBJ databases">
        <title>Chromosome-level genome assembly of the freshwater bivalve Anodonta woodiana.</title>
        <authorList>
            <person name="Chen X."/>
        </authorList>
    </citation>
    <scope>NUCLEOTIDE SEQUENCE [LARGE SCALE GENOMIC DNA]</scope>
    <source>
        <strain evidence="2">MN2024</strain>
        <tissue evidence="2">Gills</tissue>
    </source>
</reference>
<evidence type="ECO:0000313" key="3">
    <source>
        <dbReference type="Proteomes" id="UP001634394"/>
    </source>
</evidence>
<accession>A0ABD3XXN1</accession>
<dbReference type="EMBL" id="JBJQND010000001">
    <property type="protein sequence ID" value="KAL3890974.1"/>
    <property type="molecule type" value="Genomic_DNA"/>
</dbReference>
<comment type="caution">
    <text evidence="2">The sequence shown here is derived from an EMBL/GenBank/DDBJ whole genome shotgun (WGS) entry which is preliminary data.</text>
</comment>
<dbReference type="Proteomes" id="UP001634394">
    <property type="component" value="Unassembled WGS sequence"/>
</dbReference>
<proteinExistence type="predicted"/>
<feature type="compositionally biased region" description="Basic and acidic residues" evidence="1">
    <location>
        <begin position="53"/>
        <end position="66"/>
    </location>
</feature>
<gene>
    <name evidence="2" type="ORF">ACJMK2_003240</name>
</gene>
<sequence>MKYRKSIMSKFGMKKMQEEVISVPDMQMSTSFGAYDDGVYFHADYDNYIDHLTDSTSREEPRDLARSPKYNSMKPSTKYDSAMAIPRPRPKDN</sequence>
<feature type="region of interest" description="Disordered" evidence="1">
    <location>
        <begin position="53"/>
        <end position="93"/>
    </location>
</feature>
<dbReference type="AlphaFoldDB" id="A0ABD3XXN1"/>